<sequence length="268" mass="30274">MGLKHTLGRLGISDNMSRVYLAAIESGPSPVSVLVARTKLPKATVYDSVAKLEKEGLLESQGAVGKRIIVAHDPTIMSEQIEARRQMVSEMLPELRALFNAAKGKPNIRFYEGEEGIRTTMMDALTCRSGTLYCTYAMAEIMEVPGLEWMEGYAAERVEKGIWMKVMRSRSHDRKNIWPSNHREKREVRFAPEHVPLGLTTMIYDNRVAIVSSKKENYGLILESEEFATMQRTLFSVIWAMSEPSQFIEDIEYDNPNNDCSTPSSSQD</sequence>
<dbReference type="RefSeq" id="WP_303482787.1">
    <property type="nucleotide sequence ID" value="NZ_JAUOPJ010000005.1"/>
</dbReference>
<dbReference type="InterPro" id="IPR036388">
    <property type="entry name" value="WH-like_DNA-bd_sf"/>
</dbReference>
<dbReference type="Pfam" id="PF01978">
    <property type="entry name" value="TrmB"/>
    <property type="match status" value="1"/>
</dbReference>
<evidence type="ECO:0000259" key="1">
    <source>
        <dbReference type="Pfam" id="PF01978"/>
    </source>
</evidence>
<dbReference type="InterPro" id="IPR051797">
    <property type="entry name" value="TrmB-like"/>
</dbReference>
<proteinExistence type="predicted"/>
<dbReference type="InterPro" id="IPR002831">
    <property type="entry name" value="Tscrpt_reg_TrmB_N"/>
</dbReference>
<evidence type="ECO:0000313" key="2">
    <source>
        <dbReference type="EMBL" id="MDO6457004.1"/>
    </source>
</evidence>
<dbReference type="Gene3D" id="1.10.10.10">
    <property type="entry name" value="Winged helix-like DNA-binding domain superfamily/Winged helix DNA-binding domain"/>
    <property type="match status" value="1"/>
</dbReference>
<reference evidence="2" key="1">
    <citation type="submission" date="2023-07" db="EMBL/GenBank/DDBJ databases">
        <title>Genome content predicts the carbon catabolic preferences of heterotrophic bacteria.</title>
        <authorList>
            <person name="Gralka M."/>
        </authorList>
    </citation>
    <scope>NUCLEOTIDE SEQUENCE</scope>
    <source>
        <strain evidence="2">I2M02</strain>
    </source>
</reference>
<gene>
    <name evidence="2" type="ORF">Q4494_07945</name>
</gene>
<dbReference type="PANTHER" id="PTHR34293:SF1">
    <property type="entry name" value="HTH-TYPE TRANSCRIPTIONAL REGULATOR TRMBL2"/>
    <property type="match status" value="1"/>
</dbReference>
<dbReference type="EMBL" id="JAUOPJ010000005">
    <property type="protein sequence ID" value="MDO6457004.1"/>
    <property type="molecule type" value="Genomic_DNA"/>
</dbReference>
<name>A0AAW7XRX5_9RHOB</name>
<protein>
    <submittedName>
        <fullName evidence="2">Helix-turn-helix domain-containing protein</fullName>
    </submittedName>
</protein>
<dbReference type="InterPro" id="IPR036390">
    <property type="entry name" value="WH_DNA-bd_sf"/>
</dbReference>
<dbReference type="Proteomes" id="UP001169823">
    <property type="component" value="Unassembled WGS sequence"/>
</dbReference>
<evidence type="ECO:0000313" key="3">
    <source>
        <dbReference type="Proteomes" id="UP001169823"/>
    </source>
</evidence>
<dbReference type="SUPFAM" id="SSF46785">
    <property type="entry name" value="Winged helix' DNA-binding domain"/>
    <property type="match status" value="1"/>
</dbReference>
<feature type="domain" description="Transcription regulator TrmB N-terminal" evidence="1">
    <location>
        <begin position="9"/>
        <end position="62"/>
    </location>
</feature>
<dbReference type="AlphaFoldDB" id="A0AAW7XRX5"/>
<comment type="caution">
    <text evidence="2">The sequence shown here is derived from an EMBL/GenBank/DDBJ whole genome shotgun (WGS) entry which is preliminary data.</text>
</comment>
<dbReference type="PANTHER" id="PTHR34293">
    <property type="entry name" value="HTH-TYPE TRANSCRIPTIONAL REGULATOR TRMBL2"/>
    <property type="match status" value="1"/>
</dbReference>
<organism evidence="2 3">
    <name type="scientific">Celeribacter halophilus</name>
    <dbReference type="NCBI Taxonomy" id="576117"/>
    <lineage>
        <taxon>Bacteria</taxon>
        <taxon>Pseudomonadati</taxon>
        <taxon>Pseudomonadota</taxon>
        <taxon>Alphaproteobacteria</taxon>
        <taxon>Rhodobacterales</taxon>
        <taxon>Roseobacteraceae</taxon>
        <taxon>Celeribacter</taxon>
    </lineage>
</organism>
<accession>A0AAW7XRX5</accession>